<dbReference type="SUPFAM" id="SSF48452">
    <property type="entry name" value="TPR-like"/>
    <property type="match status" value="1"/>
</dbReference>
<evidence type="ECO:0000256" key="1">
    <source>
        <dbReference type="PROSITE-ProRule" id="PRU00339"/>
    </source>
</evidence>
<gene>
    <name evidence="2" type="ORF">C5O25_02920</name>
</gene>
<comment type="caution">
    <text evidence="2">The sequence shown here is derived from an EMBL/GenBank/DDBJ whole genome shotgun (WGS) entry which is preliminary data.</text>
</comment>
<dbReference type="PROSITE" id="PS50005">
    <property type="entry name" value="TPR"/>
    <property type="match status" value="1"/>
</dbReference>
<evidence type="ECO:0000313" key="2">
    <source>
        <dbReference type="EMBL" id="PWB08851.1"/>
    </source>
</evidence>
<reference evidence="3" key="1">
    <citation type="submission" date="2018-02" db="EMBL/GenBank/DDBJ databases">
        <authorList>
            <person name="Clavel T."/>
            <person name="Strowig T."/>
        </authorList>
    </citation>
    <scope>NUCLEOTIDE SEQUENCE [LARGE SCALE GENOMIC DNA]</scope>
    <source>
        <strain evidence="3">DSM 100764</strain>
    </source>
</reference>
<dbReference type="RefSeq" id="WP_107035239.1">
    <property type="nucleotide sequence ID" value="NZ_CARZFK010000006.1"/>
</dbReference>
<feature type="repeat" description="TPR" evidence="1">
    <location>
        <begin position="43"/>
        <end position="76"/>
    </location>
</feature>
<sequence length="99" mass="10881">MGFLFYMNTDIDISAALSLAAEGRVEEAIALLGDMAAVCPDCDEIFFCRGKLLWKLGRRSEATSDYIKAVSINPSSKAARALEMAREVESFFNPDLLNP</sequence>
<dbReference type="Gene3D" id="1.25.40.10">
    <property type="entry name" value="Tetratricopeptide repeat domain"/>
    <property type="match status" value="1"/>
</dbReference>
<evidence type="ECO:0000313" key="3">
    <source>
        <dbReference type="Proteomes" id="UP000244925"/>
    </source>
</evidence>
<accession>A0A2V1J1K5</accession>
<keyword evidence="1" id="KW-0802">TPR repeat</keyword>
<dbReference type="Proteomes" id="UP000244925">
    <property type="component" value="Unassembled WGS sequence"/>
</dbReference>
<dbReference type="AlphaFoldDB" id="A0A2V1J1K5"/>
<name>A0A2V1J1K5_9BACT</name>
<proteinExistence type="predicted"/>
<organism evidence="2 3">
    <name type="scientific">Paramuribaculum intestinale</name>
    <dbReference type="NCBI Taxonomy" id="2094151"/>
    <lineage>
        <taxon>Bacteria</taxon>
        <taxon>Pseudomonadati</taxon>
        <taxon>Bacteroidota</taxon>
        <taxon>Bacteroidia</taxon>
        <taxon>Bacteroidales</taxon>
        <taxon>Muribaculaceae</taxon>
        <taxon>Paramuribaculum</taxon>
    </lineage>
</organism>
<protein>
    <submittedName>
        <fullName evidence="2">Uncharacterized protein</fullName>
    </submittedName>
</protein>
<dbReference type="InterPro" id="IPR019734">
    <property type="entry name" value="TPR_rpt"/>
</dbReference>
<dbReference type="InterPro" id="IPR011990">
    <property type="entry name" value="TPR-like_helical_dom_sf"/>
</dbReference>
<dbReference type="EMBL" id="PUBV01000004">
    <property type="protein sequence ID" value="PWB08851.1"/>
    <property type="molecule type" value="Genomic_DNA"/>
</dbReference>
<keyword evidence="3" id="KW-1185">Reference proteome</keyword>